<evidence type="ECO:0000256" key="2">
    <source>
        <dbReference type="RuleBase" id="RU362039"/>
    </source>
</evidence>
<evidence type="ECO:0000313" key="4">
    <source>
        <dbReference type="EMBL" id="MBM6831561.1"/>
    </source>
</evidence>
<feature type="domain" description="Calcineurin-like phosphoesterase" evidence="3">
    <location>
        <begin position="7"/>
        <end position="145"/>
    </location>
</feature>
<keyword evidence="2" id="KW-0479">Metal-binding</keyword>
<dbReference type="EC" id="3.1.4.-" evidence="2"/>
<dbReference type="EMBL" id="JACJLU010000005">
    <property type="protein sequence ID" value="MBM6831561.1"/>
    <property type="molecule type" value="Genomic_DNA"/>
</dbReference>
<comment type="cofactor">
    <cofactor evidence="2">
        <name>a divalent metal cation</name>
        <dbReference type="ChEBI" id="CHEBI:60240"/>
    </cofactor>
</comment>
<dbReference type="InterPro" id="IPR024654">
    <property type="entry name" value="Calcineurin-like_PHP_lpxH"/>
</dbReference>
<dbReference type="Pfam" id="PF12850">
    <property type="entry name" value="Metallophos_2"/>
    <property type="match status" value="1"/>
</dbReference>
<gene>
    <name evidence="4" type="ORF">H5982_05490</name>
</gene>
<dbReference type="NCBIfam" id="TIGR00040">
    <property type="entry name" value="yfcE"/>
    <property type="match status" value="1"/>
</dbReference>
<reference evidence="4 5" key="1">
    <citation type="journal article" date="2021" name="Sci. Rep.">
        <title>The distribution of antibiotic resistance genes in chicken gut microbiota commensals.</title>
        <authorList>
            <person name="Juricova H."/>
            <person name="Matiasovicova J."/>
            <person name="Kubasova T."/>
            <person name="Cejkova D."/>
            <person name="Rychlik I."/>
        </authorList>
    </citation>
    <scope>NUCLEOTIDE SEQUENCE [LARGE SCALE GENOMIC DNA]</scope>
    <source>
        <strain evidence="4 5">An423</strain>
    </source>
</reference>
<proteinExistence type="inferred from homology"/>
<comment type="caution">
    <text evidence="4">The sequence shown here is derived from an EMBL/GenBank/DDBJ whole genome shotgun (WGS) entry which is preliminary data.</text>
</comment>
<organism evidence="4 5">
    <name type="scientific">Faecalicoccus acidiformans</name>
    <dbReference type="NCBI Taxonomy" id="915173"/>
    <lineage>
        <taxon>Bacteria</taxon>
        <taxon>Bacillati</taxon>
        <taxon>Bacillota</taxon>
        <taxon>Erysipelotrichia</taxon>
        <taxon>Erysipelotrichales</taxon>
        <taxon>Erysipelotrichaceae</taxon>
        <taxon>Faecalicoccus</taxon>
    </lineage>
</organism>
<evidence type="ECO:0000259" key="3">
    <source>
        <dbReference type="Pfam" id="PF12850"/>
    </source>
</evidence>
<evidence type="ECO:0000256" key="1">
    <source>
        <dbReference type="ARBA" id="ARBA00008950"/>
    </source>
</evidence>
<keyword evidence="5" id="KW-1185">Reference proteome</keyword>
<dbReference type="PANTHER" id="PTHR11124">
    <property type="entry name" value="VACUOLAR SORTING PROTEIN VPS29"/>
    <property type="match status" value="1"/>
</dbReference>
<accession>A0ABS2FQH4</accession>
<dbReference type="Gene3D" id="3.60.21.10">
    <property type="match status" value="1"/>
</dbReference>
<evidence type="ECO:0000313" key="5">
    <source>
        <dbReference type="Proteomes" id="UP000775500"/>
    </source>
</evidence>
<name>A0ABS2FQH4_9FIRM</name>
<dbReference type="SUPFAM" id="SSF56300">
    <property type="entry name" value="Metallo-dependent phosphatases"/>
    <property type="match status" value="1"/>
</dbReference>
<dbReference type="Proteomes" id="UP000775500">
    <property type="component" value="Unassembled WGS sequence"/>
</dbReference>
<dbReference type="InterPro" id="IPR000979">
    <property type="entry name" value="Phosphodiesterase_MJ0936/Vps29"/>
</dbReference>
<comment type="similarity">
    <text evidence="1 2">Belongs to the metallophosphoesterase superfamily. YfcE family.</text>
</comment>
<protein>
    <recommendedName>
        <fullName evidence="2">Phosphoesterase</fullName>
        <ecNumber evidence="2">3.1.4.-</ecNumber>
    </recommendedName>
</protein>
<dbReference type="InterPro" id="IPR029052">
    <property type="entry name" value="Metallo-depent_PP-like"/>
</dbReference>
<sequence length="183" mass="21299">MHILNKKILLISDSHRFLDHLPRLVKKYRKSVDLMIHCGDSALPKNDPVMSLFDIAVRGNHDEEAYPSYVKYEHILVTHGHLYNVYDGYDELIRLCQKERCSLCFHGHTHVPTIKTIQGITFINPGSTMVNRGSYDYGTYAIVHLFNDIQTTFYRSDTDAICSDAILLEGLRQLELFKRWRKE</sequence>